<dbReference type="CDD" id="cd12148">
    <property type="entry name" value="fungal_TF_MHR"/>
    <property type="match status" value="1"/>
</dbReference>
<dbReference type="InterPro" id="IPR007219">
    <property type="entry name" value="XnlR_reg_dom"/>
</dbReference>
<feature type="compositionally biased region" description="Basic and acidic residues" evidence="2">
    <location>
        <begin position="1"/>
        <end position="10"/>
    </location>
</feature>
<dbReference type="PANTHER" id="PTHR47256:SF1">
    <property type="entry name" value="ZN(II)2CYS6 TRANSCRIPTION FACTOR (EUROFUNG)"/>
    <property type="match status" value="1"/>
</dbReference>
<evidence type="ECO:0000256" key="2">
    <source>
        <dbReference type="SAM" id="MobiDB-lite"/>
    </source>
</evidence>
<gene>
    <name evidence="4" type="ORF">FEQUK3_LOCUS11511</name>
</gene>
<evidence type="ECO:0000259" key="3">
    <source>
        <dbReference type="Pfam" id="PF04082"/>
    </source>
</evidence>
<organism evidence="4 5">
    <name type="scientific">Fusarium equiseti</name>
    <name type="common">Fusarium scirpi</name>
    <dbReference type="NCBI Taxonomy" id="61235"/>
    <lineage>
        <taxon>Eukaryota</taxon>
        <taxon>Fungi</taxon>
        <taxon>Dikarya</taxon>
        <taxon>Ascomycota</taxon>
        <taxon>Pezizomycotina</taxon>
        <taxon>Sordariomycetes</taxon>
        <taxon>Hypocreomycetidae</taxon>
        <taxon>Hypocreales</taxon>
        <taxon>Nectriaceae</taxon>
        <taxon>Fusarium</taxon>
        <taxon>Fusarium incarnatum-equiseti species complex</taxon>
    </lineage>
</organism>
<sequence length="603" mass="69857">MKRKNDELQKQVEQGETSQSHLQQLFDAMRDRNEEDAVTIMTRIRAGQDPGTILRHLDTGDLLLQLHLVPETRFRNSFPFAFRIPTRLQSLRNVYFQSPVYEATLMEHSPEHAGTIELHDRFSPQYLRPYAAAELIDPRINLLKPSKWTNVLTDDALMRNMLRFYFRLEHQSLPFFHKDYFLDDMLSGSEDFCSPLLVNAVLAECCVSNRPFCPETLDRLEYWKPSSLRHRFMAEARRLWELEQNQEPRITTLQAAMVLNPVYNMTSMEGMGLSFSAQAIALGYKMGLLEPLSPQLDERARHVYTFTAWCLYYWMSIQYYTYVQPPPFERPPQTPLPDPEEHAEWYGDVVLRYPGSRVIANQVSAYLYQAKNGDGPVSFEGLLGLLDRYQNWFSNLPPSLQPSRIVYPVELQLHLQYHTFIINVCEFLLSQKNPTLVPEAQRKATQALTDSCNGFESTMLLFYLRHGYDMQDRIMTQYLSILAYMSLKQLRDPLSQQEVQENRSVLNIAAKGVSVQGGYYYLTHLVSVVLQGEMGPEDLVLLQQSTTGRKEDRSTVKARAQHDQSQYPISIVSIKDRRLGDLVKRYSTINLQDHKPDPTSLEI</sequence>
<accession>A0A8J2NF63</accession>
<dbReference type="GO" id="GO:0006351">
    <property type="term" value="P:DNA-templated transcription"/>
    <property type="evidence" value="ECO:0007669"/>
    <property type="project" value="InterPro"/>
</dbReference>
<evidence type="ECO:0000313" key="4">
    <source>
        <dbReference type="EMBL" id="CAG7565821.1"/>
    </source>
</evidence>
<dbReference type="EMBL" id="CAJSTJ010000189">
    <property type="protein sequence ID" value="CAG7565821.1"/>
    <property type="molecule type" value="Genomic_DNA"/>
</dbReference>
<dbReference type="PANTHER" id="PTHR47256">
    <property type="entry name" value="ZN(II)2CYS6 TRANSCRIPTION FACTOR (EUROFUNG)-RELATED"/>
    <property type="match status" value="1"/>
</dbReference>
<feature type="domain" description="Xylanolytic transcriptional activator regulatory" evidence="3">
    <location>
        <begin position="163"/>
        <end position="326"/>
    </location>
</feature>
<feature type="compositionally biased region" description="Polar residues" evidence="2">
    <location>
        <begin position="11"/>
        <end position="21"/>
    </location>
</feature>
<dbReference type="AlphaFoldDB" id="A0A8J2NF63"/>
<dbReference type="Pfam" id="PF04082">
    <property type="entry name" value="Fungal_trans"/>
    <property type="match status" value="1"/>
</dbReference>
<dbReference type="InterPro" id="IPR053187">
    <property type="entry name" value="Notoamide_regulator"/>
</dbReference>
<evidence type="ECO:0000313" key="5">
    <source>
        <dbReference type="Proteomes" id="UP000693738"/>
    </source>
</evidence>
<proteinExistence type="predicted"/>
<reference evidence="4" key="1">
    <citation type="submission" date="2021-05" db="EMBL/GenBank/DDBJ databases">
        <authorList>
            <person name="Khan N."/>
        </authorList>
    </citation>
    <scope>NUCLEOTIDE SEQUENCE</scope>
</reference>
<dbReference type="GO" id="GO:0008270">
    <property type="term" value="F:zinc ion binding"/>
    <property type="evidence" value="ECO:0007669"/>
    <property type="project" value="InterPro"/>
</dbReference>
<name>A0A8J2NF63_FUSEQ</name>
<evidence type="ECO:0000256" key="1">
    <source>
        <dbReference type="ARBA" id="ARBA00023242"/>
    </source>
</evidence>
<dbReference type="GO" id="GO:0003677">
    <property type="term" value="F:DNA binding"/>
    <property type="evidence" value="ECO:0007669"/>
    <property type="project" value="InterPro"/>
</dbReference>
<protein>
    <recommendedName>
        <fullName evidence="3">Xylanolytic transcriptional activator regulatory domain-containing protein</fullName>
    </recommendedName>
</protein>
<comment type="caution">
    <text evidence="4">The sequence shown here is derived from an EMBL/GenBank/DDBJ whole genome shotgun (WGS) entry which is preliminary data.</text>
</comment>
<dbReference type="Proteomes" id="UP000693738">
    <property type="component" value="Unassembled WGS sequence"/>
</dbReference>
<feature type="region of interest" description="Disordered" evidence="2">
    <location>
        <begin position="1"/>
        <end position="21"/>
    </location>
</feature>
<keyword evidence="1" id="KW-0539">Nucleus</keyword>